<evidence type="ECO:0000256" key="14">
    <source>
        <dbReference type="ARBA" id="ARBA00039401"/>
    </source>
</evidence>
<evidence type="ECO:0000256" key="15">
    <source>
        <dbReference type="SAM" id="Phobius"/>
    </source>
</evidence>
<dbReference type="GO" id="GO:0000155">
    <property type="term" value="F:phosphorelay sensor kinase activity"/>
    <property type="evidence" value="ECO:0007669"/>
    <property type="project" value="InterPro"/>
</dbReference>
<dbReference type="Gene3D" id="3.30.450.20">
    <property type="entry name" value="PAS domain"/>
    <property type="match status" value="1"/>
</dbReference>
<evidence type="ECO:0000256" key="5">
    <source>
        <dbReference type="ARBA" id="ARBA00022553"/>
    </source>
</evidence>
<dbReference type="PROSITE" id="PS50109">
    <property type="entry name" value="HIS_KIN"/>
    <property type="match status" value="1"/>
</dbReference>
<feature type="transmembrane region" description="Helical" evidence="15">
    <location>
        <begin position="43"/>
        <end position="65"/>
    </location>
</feature>
<keyword evidence="6" id="KW-0808">Transferase</keyword>
<dbReference type="Proteomes" id="UP000591948">
    <property type="component" value="Unassembled WGS sequence"/>
</dbReference>
<dbReference type="GO" id="GO:0016036">
    <property type="term" value="P:cellular response to phosphate starvation"/>
    <property type="evidence" value="ECO:0007669"/>
    <property type="project" value="TreeGrafter"/>
</dbReference>
<feature type="domain" description="PAS" evidence="17">
    <location>
        <begin position="124"/>
        <end position="172"/>
    </location>
</feature>
<dbReference type="NCBIfam" id="NF046044">
    <property type="entry name" value="PnpS"/>
    <property type="match status" value="1"/>
</dbReference>
<keyword evidence="10" id="KW-0067">ATP-binding</keyword>
<dbReference type="CDD" id="cd00082">
    <property type="entry name" value="HisKA"/>
    <property type="match status" value="1"/>
</dbReference>
<keyword evidence="11 15" id="KW-1133">Transmembrane helix</keyword>
<feature type="domain" description="HAMP" evidence="19">
    <location>
        <begin position="67"/>
        <end position="119"/>
    </location>
</feature>
<dbReference type="SUPFAM" id="SSF55874">
    <property type="entry name" value="ATPase domain of HSP90 chaperone/DNA topoisomerase II/histidine kinase"/>
    <property type="match status" value="1"/>
</dbReference>
<feature type="transmembrane region" description="Helical" evidence="15">
    <location>
        <begin position="12"/>
        <end position="37"/>
    </location>
</feature>
<dbReference type="InterPro" id="IPR013656">
    <property type="entry name" value="PAS_4"/>
</dbReference>
<dbReference type="PANTHER" id="PTHR45453:SF1">
    <property type="entry name" value="PHOSPHATE REGULON SENSOR PROTEIN PHOR"/>
    <property type="match status" value="1"/>
</dbReference>
<dbReference type="SUPFAM" id="SSF158472">
    <property type="entry name" value="HAMP domain-like"/>
    <property type="match status" value="1"/>
</dbReference>
<evidence type="ECO:0000256" key="2">
    <source>
        <dbReference type="ARBA" id="ARBA00004236"/>
    </source>
</evidence>
<comment type="subcellular location">
    <subcellularLocation>
        <location evidence="2">Cell membrane</location>
    </subcellularLocation>
</comment>
<dbReference type="Gene3D" id="1.10.287.130">
    <property type="match status" value="1"/>
</dbReference>
<dbReference type="Gene3D" id="3.30.565.10">
    <property type="entry name" value="Histidine kinase-like ATPase, C-terminal domain"/>
    <property type="match status" value="1"/>
</dbReference>
<keyword evidence="13 15" id="KW-0472">Membrane</keyword>
<protein>
    <recommendedName>
        <fullName evidence="14">Sensor-like histidine kinase SenX3</fullName>
        <ecNumber evidence="3">2.7.13.3</ecNumber>
    </recommendedName>
</protein>
<dbReference type="InterPro" id="IPR036097">
    <property type="entry name" value="HisK_dim/P_sf"/>
</dbReference>
<dbReference type="GO" id="GO:0005524">
    <property type="term" value="F:ATP binding"/>
    <property type="evidence" value="ECO:0007669"/>
    <property type="project" value="UniProtKB-KW"/>
</dbReference>
<comment type="catalytic activity">
    <reaction evidence="1">
        <text>ATP + protein L-histidine = ADP + protein N-phospho-L-histidine.</text>
        <dbReference type="EC" id="2.7.13.3"/>
    </reaction>
</comment>
<dbReference type="PROSITE" id="PS50885">
    <property type="entry name" value="HAMP"/>
    <property type="match status" value="1"/>
</dbReference>
<name>A0A6V8P3J3_9ACTN</name>
<dbReference type="Pfam" id="PF00512">
    <property type="entry name" value="HisKA"/>
    <property type="match status" value="1"/>
</dbReference>
<evidence type="ECO:0000259" key="19">
    <source>
        <dbReference type="PROSITE" id="PS50885"/>
    </source>
</evidence>
<keyword evidence="9 20" id="KW-0418">Kinase</keyword>
<evidence type="ECO:0000313" key="21">
    <source>
        <dbReference type="Proteomes" id="UP000591948"/>
    </source>
</evidence>
<evidence type="ECO:0000259" key="18">
    <source>
        <dbReference type="PROSITE" id="PS50113"/>
    </source>
</evidence>
<dbReference type="InterPro" id="IPR000014">
    <property type="entry name" value="PAS"/>
</dbReference>
<dbReference type="InterPro" id="IPR004358">
    <property type="entry name" value="Sig_transdc_His_kin-like_C"/>
</dbReference>
<gene>
    <name evidence="20" type="ORF">HKBW3S33_00568</name>
</gene>
<dbReference type="PROSITE" id="PS50112">
    <property type="entry name" value="PAS"/>
    <property type="match status" value="1"/>
</dbReference>
<dbReference type="InterPro" id="IPR003594">
    <property type="entry name" value="HATPase_dom"/>
</dbReference>
<dbReference type="SMART" id="SM00304">
    <property type="entry name" value="HAMP"/>
    <property type="match status" value="1"/>
</dbReference>
<dbReference type="SUPFAM" id="SSF55785">
    <property type="entry name" value="PYP-like sensor domain (PAS domain)"/>
    <property type="match status" value="1"/>
</dbReference>
<dbReference type="GO" id="GO:0004721">
    <property type="term" value="F:phosphoprotein phosphatase activity"/>
    <property type="evidence" value="ECO:0007669"/>
    <property type="project" value="TreeGrafter"/>
</dbReference>
<evidence type="ECO:0000256" key="6">
    <source>
        <dbReference type="ARBA" id="ARBA00022679"/>
    </source>
</evidence>
<evidence type="ECO:0000256" key="13">
    <source>
        <dbReference type="ARBA" id="ARBA00023136"/>
    </source>
</evidence>
<evidence type="ECO:0000259" key="16">
    <source>
        <dbReference type="PROSITE" id="PS50109"/>
    </source>
</evidence>
<evidence type="ECO:0000259" key="17">
    <source>
        <dbReference type="PROSITE" id="PS50112"/>
    </source>
</evidence>
<dbReference type="SMART" id="SM00388">
    <property type="entry name" value="HisKA"/>
    <property type="match status" value="1"/>
</dbReference>
<dbReference type="InterPro" id="IPR005467">
    <property type="entry name" value="His_kinase_dom"/>
</dbReference>
<dbReference type="PRINTS" id="PR00344">
    <property type="entry name" value="BCTRLSENSOR"/>
</dbReference>
<accession>A0A6V8P3J3</accession>
<dbReference type="Pfam" id="PF00672">
    <property type="entry name" value="HAMP"/>
    <property type="match status" value="1"/>
</dbReference>
<sequence>MKERPVQASSCKTALLCFFISLFSLLAVTLVLVLLHVLPGSAWLLWVLGSTAIASATSLLVGLVLDRKRMEDLREISRAVRAITQGELEQRVHLTPRSELGKLAADINHMVEYVRDQLRELSGKKTQMEIVLSNMADGVLVTDAQTRIIMCNPAAEKIFGFEASRVMGRRTIEVFPSYRVEELVSKALGGEEAFSEVEIYDPRRRILKMKVSPLRAERNEMMGVVLVVDDVTKVRQLEKARREFTANVSHELRTPISAIQALAEALLEGASHDPHLSTRFAENIYQETRQLANLVEDILYLSRLESEEIPLHKNPVSPGVMAEKAVDRFRAQAKEKRIELKVKIPPNISPIAVNEQYIIISLSNLLDNAIKYTPAGGTVSVILEEGEEEISFRVSDTGAGIPTRELPRIFERFYRVDKARSHESGSTGLGLSIAKHVVEKHGGRIEVKSFLGKGSTFTIHLPKNTQP</sequence>
<dbReference type="AlphaFoldDB" id="A0A6V8P3J3"/>
<evidence type="ECO:0000256" key="12">
    <source>
        <dbReference type="ARBA" id="ARBA00023012"/>
    </source>
</evidence>
<keyword evidence="7 15" id="KW-0812">Transmembrane</keyword>
<feature type="domain" description="Histidine kinase" evidence="16">
    <location>
        <begin position="247"/>
        <end position="465"/>
    </location>
</feature>
<dbReference type="GO" id="GO:0005886">
    <property type="term" value="C:plasma membrane"/>
    <property type="evidence" value="ECO:0007669"/>
    <property type="project" value="UniProtKB-SubCell"/>
</dbReference>
<reference evidence="20 21" key="1">
    <citation type="journal article" date="2020" name="Front. Microbiol.">
        <title>Single-cell genomics of novel Actinobacteria with the Wood-Ljungdahl pathway discovered in a serpentinizing system.</title>
        <authorList>
            <person name="Merino N."/>
            <person name="Kawai M."/>
            <person name="Boyd E.S."/>
            <person name="Colman D.R."/>
            <person name="McGlynn S.E."/>
            <person name="Nealson K.H."/>
            <person name="Kurokawa K."/>
            <person name="Hongoh Y."/>
        </authorList>
    </citation>
    <scope>NUCLEOTIDE SEQUENCE [LARGE SCALE GENOMIC DNA]</scope>
    <source>
        <strain evidence="20 21">S33</strain>
    </source>
</reference>
<dbReference type="CDD" id="cd06225">
    <property type="entry name" value="HAMP"/>
    <property type="match status" value="1"/>
</dbReference>
<dbReference type="Pfam" id="PF08448">
    <property type="entry name" value="PAS_4"/>
    <property type="match status" value="1"/>
</dbReference>
<organism evidence="20 21">
    <name type="scientific">Candidatus Hakubella thermalkaliphila</name>
    <dbReference type="NCBI Taxonomy" id="2754717"/>
    <lineage>
        <taxon>Bacteria</taxon>
        <taxon>Bacillati</taxon>
        <taxon>Actinomycetota</taxon>
        <taxon>Actinomycetota incertae sedis</taxon>
        <taxon>Candidatus Hakubellales</taxon>
        <taxon>Candidatus Hakubellaceae</taxon>
        <taxon>Candidatus Hakubella</taxon>
    </lineage>
</organism>
<proteinExistence type="predicted"/>
<dbReference type="InterPro" id="IPR000700">
    <property type="entry name" value="PAS-assoc_C"/>
</dbReference>
<dbReference type="FunFam" id="1.10.287.130:FF:000008">
    <property type="entry name" value="Two-component sensor histidine kinase"/>
    <property type="match status" value="1"/>
</dbReference>
<evidence type="ECO:0000256" key="9">
    <source>
        <dbReference type="ARBA" id="ARBA00022777"/>
    </source>
</evidence>
<feature type="domain" description="PAC" evidence="18">
    <location>
        <begin position="193"/>
        <end position="243"/>
    </location>
</feature>
<dbReference type="PROSITE" id="PS50113">
    <property type="entry name" value="PAC"/>
    <property type="match status" value="1"/>
</dbReference>
<keyword evidence="5" id="KW-0597">Phosphoprotein</keyword>
<dbReference type="SUPFAM" id="SSF47384">
    <property type="entry name" value="Homodimeric domain of signal transducing histidine kinase"/>
    <property type="match status" value="1"/>
</dbReference>
<dbReference type="FunFam" id="3.30.565.10:FF:000006">
    <property type="entry name" value="Sensor histidine kinase WalK"/>
    <property type="match status" value="1"/>
</dbReference>
<dbReference type="InterPro" id="IPR003661">
    <property type="entry name" value="HisK_dim/P_dom"/>
</dbReference>
<evidence type="ECO:0000256" key="8">
    <source>
        <dbReference type="ARBA" id="ARBA00022741"/>
    </source>
</evidence>
<comment type="caution">
    <text evidence="20">The sequence shown here is derived from an EMBL/GenBank/DDBJ whole genome shotgun (WGS) entry which is preliminary data.</text>
</comment>
<dbReference type="InterPro" id="IPR050351">
    <property type="entry name" value="BphY/WalK/GraS-like"/>
</dbReference>
<dbReference type="NCBIfam" id="TIGR00229">
    <property type="entry name" value="sensory_box"/>
    <property type="match status" value="1"/>
</dbReference>
<dbReference type="InterPro" id="IPR035965">
    <property type="entry name" value="PAS-like_dom_sf"/>
</dbReference>
<dbReference type="InterPro" id="IPR003660">
    <property type="entry name" value="HAMP_dom"/>
</dbReference>
<dbReference type="Gene3D" id="6.10.340.10">
    <property type="match status" value="1"/>
</dbReference>
<keyword evidence="4" id="KW-1003">Cell membrane</keyword>
<dbReference type="CDD" id="cd00130">
    <property type="entry name" value="PAS"/>
    <property type="match status" value="1"/>
</dbReference>
<keyword evidence="12" id="KW-0902">Two-component regulatory system</keyword>
<dbReference type="EMBL" id="BLRY01000018">
    <property type="protein sequence ID" value="GFP27155.1"/>
    <property type="molecule type" value="Genomic_DNA"/>
</dbReference>
<dbReference type="CDD" id="cd00075">
    <property type="entry name" value="HATPase"/>
    <property type="match status" value="1"/>
</dbReference>
<dbReference type="EC" id="2.7.13.3" evidence="3"/>
<keyword evidence="21" id="KW-1185">Reference proteome</keyword>
<dbReference type="InterPro" id="IPR036890">
    <property type="entry name" value="HATPase_C_sf"/>
</dbReference>
<evidence type="ECO:0000256" key="4">
    <source>
        <dbReference type="ARBA" id="ARBA00022475"/>
    </source>
</evidence>
<dbReference type="PANTHER" id="PTHR45453">
    <property type="entry name" value="PHOSPHATE REGULON SENSOR PROTEIN PHOR"/>
    <property type="match status" value="1"/>
</dbReference>
<evidence type="ECO:0000256" key="7">
    <source>
        <dbReference type="ARBA" id="ARBA00022692"/>
    </source>
</evidence>
<evidence type="ECO:0000256" key="1">
    <source>
        <dbReference type="ARBA" id="ARBA00000085"/>
    </source>
</evidence>
<dbReference type="Pfam" id="PF02518">
    <property type="entry name" value="HATPase_c"/>
    <property type="match status" value="1"/>
</dbReference>
<dbReference type="SMART" id="SM00387">
    <property type="entry name" value="HATPase_c"/>
    <property type="match status" value="1"/>
</dbReference>
<evidence type="ECO:0000313" key="20">
    <source>
        <dbReference type="EMBL" id="GFP27155.1"/>
    </source>
</evidence>
<keyword evidence="8" id="KW-0547">Nucleotide-binding</keyword>
<evidence type="ECO:0000256" key="3">
    <source>
        <dbReference type="ARBA" id="ARBA00012438"/>
    </source>
</evidence>
<evidence type="ECO:0000256" key="11">
    <source>
        <dbReference type="ARBA" id="ARBA00022989"/>
    </source>
</evidence>
<evidence type="ECO:0000256" key="10">
    <source>
        <dbReference type="ARBA" id="ARBA00022840"/>
    </source>
</evidence>
<dbReference type="SMART" id="SM00091">
    <property type="entry name" value="PAS"/>
    <property type="match status" value="1"/>
</dbReference>